<accession>A0A0L7RHX9</accession>
<dbReference type="EMBL" id="KQ414590">
    <property type="protein sequence ID" value="KOC70398.1"/>
    <property type="molecule type" value="Genomic_DNA"/>
</dbReference>
<gene>
    <name evidence="1" type="ORF">WH47_02901</name>
</gene>
<evidence type="ECO:0000313" key="1">
    <source>
        <dbReference type="EMBL" id="KOC70398.1"/>
    </source>
</evidence>
<dbReference type="Proteomes" id="UP000053825">
    <property type="component" value="Unassembled WGS sequence"/>
</dbReference>
<keyword evidence="2" id="KW-1185">Reference proteome</keyword>
<dbReference type="AlphaFoldDB" id="A0A0L7RHX9"/>
<sequence>MDERLFPSWRAWSEEKCKQCLEHEYEILFRYTFSLVTSFKRLLHACVGF</sequence>
<reference evidence="1 2" key="1">
    <citation type="submission" date="2015-07" db="EMBL/GenBank/DDBJ databases">
        <title>The genome of Habropoda laboriosa.</title>
        <authorList>
            <person name="Pan H."/>
            <person name="Kapheim K."/>
        </authorList>
    </citation>
    <scope>NUCLEOTIDE SEQUENCE [LARGE SCALE GENOMIC DNA]</scope>
    <source>
        <strain evidence="1">0110345459</strain>
    </source>
</reference>
<name>A0A0L7RHX9_9HYME</name>
<organism evidence="1 2">
    <name type="scientific">Habropoda laboriosa</name>
    <dbReference type="NCBI Taxonomy" id="597456"/>
    <lineage>
        <taxon>Eukaryota</taxon>
        <taxon>Metazoa</taxon>
        <taxon>Ecdysozoa</taxon>
        <taxon>Arthropoda</taxon>
        <taxon>Hexapoda</taxon>
        <taxon>Insecta</taxon>
        <taxon>Pterygota</taxon>
        <taxon>Neoptera</taxon>
        <taxon>Endopterygota</taxon>
        <taxon>Hymenoptera</taxon>
        <taxon>Apocrita</taxon>
        <taxon>Aculeata</taxon>
        <taxon>Apoidea</taxon>
        <taxon>Anthophila</taxon>
        <taxon>Apidae</taxon>
        <taxon>Habropoda</taxon>
    </lineage>
</organism>
<protein>
    <submittedName>
        <fullName evidence="1">Uncharacterized protein</fullName>
    </submittedName>
</protein>
<proteinExistence type="predicted"/>
<evidence type="ECO:0000313" key="2">
    <source>
        <dbReference type="Proteomes" id="UP000053825"/>
    </source>
</evidence>